<proteinExistence type="predicted"/>
<gene>
    <name evidence="1" type="ORF">TSOC_005501</name>
</gene>
<feature type="non-terminal residue" evidence="1">
    <location>
        <position position="62"/>
    </location>
</feature>
<organism evidence="1 2">
    <name type="scientific">Tetrabaena socialis</name>
    <dbReference type="NCBI Taxonomy" id="47790"/>
    <lineage>
        <taxon>Eukaryota</taxon>
        <taxon>Viridiplantae</taxon>
        <taxon>Chlorophyta</taxon>
        <taxon>core chlorophytes</taxon>
        <taxon>Chlorophyceae</taxon>
        <taxon>CS clade</taxon>
        <taxon>Chlamydomonadales</taxon>
        <taxon>Tetrabaenaceae</taxon>
        <taxon>Tetrabaena</taxon>
    </lineage>
</organism>
<name>A0A2J8A655_9CHLO</name>
<evidence type="ECO:0000313" key="1">
    <source>
        <dbReference type="EMBL" id="PNH08006.1"/>
    </source>
</evidence>
<accession>A0A2J8A655</accession>
<dbReference type="Proteomes" id="UP000236333">
    <property type="component" value="Unassembled WGS sequence"/>
</dbReference>
<evidence type="ECO:0000313" key="2">
    <source>
        <dbReference type="Proteomes" id="UP000236333"/>
    </source>
</evidence>
<sequence length="62" mass="5642">MGGCAPGALEVAWGLSNDILTTGALVVSPGTPPLMLCGCGCGEEAALAVGLEGTAPGGGGGG</sequence>
<dbReference type="AlphaFoldDB" id="A0A2J8A655"/>
<protein>
    <submittedName>
        <fullName evidence="1">Uncharacterized protein</fullName>
    </submittedName>
</protein>
<dbReference type="EMBL" id="PGGS01000150">
    <property type="protein sequence ID" value="PNH08006.1"/>
    <property type="molecule type" value="Genomic_DNA"/>
</dbReference>
<reference evidence="1 2" key="1">
    <citation type="journal article" date="2017" name="Mol. Biol. Evol.">
        <title>The 4-celled Tetrabaena socialis nuclear genome reveals the essential components for genetic control of cell number at the origin of multicellularity in the volvocine lineage.</title>
        <authorList>
            <person name="Featherston J."/>
            <person name="Arakaki Y."/>
            <person name="Hanschen E.R."/>
            <person name="Ferris P.J."/>
            <person name="Michod R.E."/>
            <person name="Olson B.J.S.C."/>
            <person name="Nozaki H."/>
            <person name="Durand P.M."/>
        </authorList>
    </citation>
    <scope>NUCLEOTIDE SEQUENCE [LARGE SCALE GENOMIC DNA]</scope>
    <source>
        <strain evidence="1 2">NIES-571</strain>
    </source>
</reference>
<comment type="caution">
    <text evidence="1">The sequence shown here is derived from an EMBL/GenBank/DDBJ whole genome shotgun (WGS) entry which is preliminary data.</text>
</comment>
<keyword evidence="2" id="KW-1185">Reference proteome</keyword>